<accession>A0A3B1DLE0</accession>
<reference evidence="1" key="1">
    <citation type="submission" date="2018-06" db="EMBL/GenBank/DDBJ databases">
        <authorList>
            <person name="Zhirakovskaya E."/>
        </authorList>
    </citation>
    <scope>NUCLEOTIDE SEQUENCE</scope>
</reference>
<proteinExistence type="predicted"/>
<evidence type="ECO:0000313" key="1">
    <source>
        <dbReference type="EMBL" id="VAX35810.1"/>
    </source>
</evidence>
<dbReference type="AlphaFoldDB" id="A0A3B1DLE0"/>
<name>A0A3B1DLE0_9ZZZZ</name>
<sequence length="152" mass="15745">MTHPRSLSPVFLGMCVVLAALLTGCSSGSRTVSGLVLPGKASVVTLVAANDPRLQEPGLGEVRLRLTRGGGTPASLAETTSNPDGSFSFRIAEGLFRHRIEVIATGPGVLTCRGAIYLPTDDRQLLVIVEPKGAVDAGSHGVSTHGMGEQTR</sequence>
<dbReference type="EMBL" id="UOGK01000010">
    <property type="protein sequence ID" value="VAX35810.1"/>
    <property type="molecule type" value="Genomic_DNA"/>
</dbReference>
<dbReference type="PROSITE" id="PS51257">
    <property type="entry name" value="PROKAR_LIPOPROTEIN"/>
    <property type="match status" value="1"/>
</dbReference>
<evidence type="ECO:0008006" key="2">
    <source>
        <dbReference type="Google" id="ProtNLM"/>
    </source>
</evidence>
<gene>
    <name evidence="1" type="ORF">MNBD_PLANCTO03-1630</name>
</gene>
<protein>
    <recommendedName>
        <fullName evidence="2">Carboxypeptidase regulatory-like domain-containing protein</fullName>
    </recommendedName>
</protein>
<organism evidence="1">
    <name type="scientific">hydrothermal vent metagenome</name>
    <dbReference type="NCBI Taxonomy" id="652676"/>
    <lineage>
        <taxon>unclassified sequences</taxon>
        <taxon>metagenomes</taxon>
        <taxon>ecological metagenomes</taxon>
    </lineage>
</organism>